<sequence>MDDRVMKTLKEMLTDRGVKGEEFETVSPAMDETKMYTFGGVLIIYSTKFRVSIGEFNNFISFAKDNGYNNGIIIISELTTSEKVLNALVNYISDKDNQLVQFFVYRSLYFNISKHRIPPKHRLLTSAEKAEFLKKFSQNDLPEILTQDAMAKYIGARPGDIVEVTGMCETTGEYKHWRICVAETTNG</sequence>
<dbReference type="GO" id="GO:0003677">
    <property type="term" value="F:DNA binding"/>
    <property type="evidence" value="ECO:0007669"/>
    <property type="project" value="InterPro"/>
</dbReference>
<dbReference type="InterPro" id="IPR035913">
    <property type="entry name" value="RPB5-like_sf"/>
</dbReference>
<dbReference type="InterPro" id="IPR014381">
    <property type="entry name" value="Arch_Rpo5/euc_Rpb5"/>
</dbReference>
<dbReference type="GO" id="GO:0005736">
    <property type="term" value="C:RNA polymerase I complex"/>
    <property type="evidence" value="ECO:0007669"/>
    <property type="project" value="TreeGrafter"/>
</dbReference>
<reference evidence="3" key="1">
    <citation type="journal article" date="2020" name="Nature">
        <title>Giant virus diversity and host interactions through global metagenomics.</title>
        <authorList>
            <person name="Schulz F."/>
            <person name="Roux S."/>
            <person name="Paez-Espino D."/>
            <person name="Jungbluth S."/>
            <person name="Walsh D.A."/>
            <person name="Denef V.J."/>
            <person name="McMahon K.D."/>
            <person name="Konstantinidis K.T."/>
            <person name="Eloe-Fadrosh E.A."/>
            <person name="Kyrpides N.C."/>
            <person name="Woyke T."/>
        </authorList>
    </citation>
    <scope>NUCLEOTIDE SEQUENCE</scope>
    <source>
        <strain evidence="3">GVMAG-M-3300021120-1</strain>
    </source>
</reference>
<dbReference type="AlphaFoldDB" id="A0A6C0CJ56"/>
<dbReference type="GO" id="GO:0006366">
    <property type="term" value="P:transcription by RNA polymerase II"/>
    <property type="evidence" value="ECO:0007669"/>
    <property type="project" value="TreeGrafter"/>
</dbReference>
<organism evidence="3">
    <name type="scientific">viral metagenome</name>
    <dbReference type="NCBI Taxonomy" id="1070528"/>
    <lineage>
        <taxon>unclassified sequences</taxon>
        <taxon>metagenomes</taxon>
        <taxon>organismal metagenomes</taxon>
    </lineage>
</organism>
<proteinExistence type="predicted"/>
<dbReference type="Pfam" id="PF01191">
    <property type="entry name" value="RNA_pol_Rpb5_C"/>
    <property type="match status" value="1"/>
</dbReference>
<name>A0A6C0CJ56_9ZZZZ</name>
<dbReference type="PIRSF" id="PIRSF000747">
    <property type="entry name" value="RPB5"/>
    <property type="match status" value="1"/>
</dbReference>
<dbReference type="GO" id="GO:0003899">
    <property type="term" value="F:DNA-directed RNA polymerase activity"/>
    <property type="evidence" value="ECO:0007669"/>
    <property type="project" value="InterPro"/>
</dbReference>
<protein>
    <recommendedName>
        <fullName evidence="2">RNA polymerase subunit H/Rpb5 C-terminal domain-containing protein</fullName>
    </recommendedName>
</protein>
<dbReference type="EMBL" id="MN739416">
    <property type="protein sequence ID" value="QHT03709.1"/>
    <property type="molecule type" value="Genomic_DNA"/>
</dbReference>
<dbReference type="GO" id="GO:0005666">
    <property type="term" value="C:RNA polymerase III complex"/>
    <property type="evidence" value="ECO:0007669"/>
    <property type="project" value="TreeGrafter"/>
</dbReference>
<dbReference type="InterPro" id="IPR000783">
    <property type="entry name" value="RNA_pol_subH/Rpb5_C"/>
</dbReference>
<dbReference type="GO" id="GO:0006362">
    <property type="term" value="P:transcription elongation by RNA polymerase I"/>
    <property type="evidence" value="ECO:0007669"/>
    <property type="project" value="TreeGrafter"/>
</dbReference>
<dbReference type="SUPFAM" id="SSF53036">
    <property type="entry name" value="Eukaryotic RPB5 N-terminal domain"/>
    <property type="match status" value="1"/>
</dbReference>
<dbReference type="GO" id="GO:0042797">
    <property type="term" value="P:tRNA transcription by RNA polymerase III"/>
    <property type="evidence" value="ECO:0007669"/>
    <property type="project" value="TreeGrafter"/>
</dbReference>
<dbReference type="PANTHER" id="PTHR10535">
    <property type="entry name" value="DNA-DIRECTED RNA POLYMERASES I, II, AND III SUBUNIT RPABC1"/>
    <property type="match status" value="1"/>
</dbReference>
<dbReference type="PANTHER" id="PTHR10535:SF0">
    <property type="entry name" value="DNA-DIRECTED RNA POLYMERASES I, II, AND III SUBUNIT RPABC1"/>
    <property type="match status" value="1"/>
</dbReference>
<dbReference type="SUPFAM" id="SSF55287">
    <property type="entry name" value="RPB5-like RNA polymerase subunit"/>
    <property type="match status" value="1"/>
</dbReference>
<evidence type="ECO:0000259" key="2">
    <source>
        <dbReference type="Pfam" id="PF01191"/>
    </source>
</evidence>
<dbReference type="InterPro" id="IPR036710">
    <property type="entry name" value="RNA_pol_Rpb5_N_sf"/>
</dbReference>
<evidence type="ECO:0000313" key="3">
    <source>
        <dbReference type="EMBL" id="QHT03709.1"/>
    </source>
</evidence>
<dbReference type="Gene3D" id="3.90.940.20">
    <property type="entry name" value="RPB5-like RNA polymerase subunit"/>
    <property type="match status" value="1"/>
</dbReference>
<dbReference type="GO" id="GO:0005665">
    <property type="term" value="C:RNA polymerase II, core complex"/>
    <property type="evidence" value="ECO:0007669"/>
    <property type="project" value="TreeGrafter"/>
</dbReference>
<keyword evidence="1" id="KW-0804">Transcription</keyword>
<evidence type="ECO:0000256" key="1">
    <source>
        <dbReference type="ARBA" id="ARBA00023163"/>
    </source>
</evidence>
<accession>A0A6C0CJ56</accession>
<feature type="domain" description="RNA polymerase subunit H/Rpb5 C-terminal" evidence="2">
    <location>
        <begin position="110"/>
        <end position="180"/>
    </location>
</feature>